<gene>
    <name evidence="2" type="primary">ebsC</name>
    <name evidence="2" type="ORF">GCM10011410_30790</name>
</gene>
<proteinExistence type="predicted"/>
<dbReference type="PANTHER" id="PTHR30411:SF1">
    <property type="entry name" value="CYTOPLASMIC PROTEIN"/>
    <property type="match status" value="1"/>
</dbReference>
<dbReference type="SUPFAM" id="SSF55826">
    <property type="entry name" value="YbaK/ProRS associated domain"/>
    <property type="match status" value="1"/>
</dbReference>
<accession>A0A916UKS4</accession>
<dbReference type="EMBL" id="BMJH01000004">
    <property type="protein sequence ID" value="GGC75308.1"/>
    <property type="molecule type" value="Genomic_DNA"/>
</dbReference>
<dbReference type="GO" id="GO:0002161">
    <property type="term" value="F:aminoacyl-tRNA deacylase activity"/>
    <property type="evidence" value="ECO:0007669"/>
    <property type="project" value="InterPro"/>
</dbReference>
<comment type="caution">
    <text evidence="2">The sequence shown here is derived from an EMBL/GenBank/DDBJ whole genome shotgun (WGS) entry which is preliminary data.</text>
</comment>
<name>A0A916UKS4_9ACTN</name>
<sequence>MPSPHVRVVRALEGHGVEHCFVDHADMATDIRSPRDFADALGYDLGRITKSVVLRSRSDDAVAVVVCGMDRKLNFKAVSAIVGAGRMEMADSDCLAAVVGYPRHGVSPLGLEGGIAVVVDRKLLDEATVLAGAGAVGVEVEMAPADLVSACGAVVADISA</sequence>
<reference evidence="2" key="2">
    <citation type="submission" date="2020-09" db="EMBL/GenBank/DDBJ databases">
        <authorList>
            <person name="Sun Q."/>
            <person name="Zhou Y."/>
        </authorList>
    </citation>
    <scope>NUCLEOTIDE SEQUENCE</scope>
    <source>
        <strain evidence="2">CGMCC 1.15478</strain>
    </source>
</reference>
<dbReference type="Gene3D" id="3.90.960.10">
    <property type="entry name" value="YbaK/aminoacyl-tRNA synthetase-associated domain"/>
    <property type="match status" value="1"/>
</dbReference>
<dbReference type="AlphaFoldDB" id="A0A916UKS4"/>
<feature type="domain" description="YbaK/aminoacyl-tRNA synthetase-associated" evidence="1">
    <location>
        <begin position="30"/>
        <end position="148"/>
    </location>
</feature>
<evidence type="ECO:0000259" key="1">
    <source>
        <dbReference type="Pfam" id="PF04073"/>
    </source>
</evidence>
<dbReference type="CDD" id="cd04332">
    <property type="entry name" value="YbaK_like"/>
    <property type="match status" value="1"/>
</dbReference>
<protein>
    <submittedName>
        <fullName evidence="2">Cys-tRNA(Pro)/Cys-tRNA(Cys) deacylase</fullName>
    </submittedName>
</protein>
<evidence type="ECO:0000313" key="2">
    <source>
        <dbReference type="EMBL" id="GGC75308.1"/>
    </source>
</evidence>
<dbReference type="Proteomes" id="UP000641514">
    <property type="component" value="Unassembled WGS sequence"/>
</dbReference>
<dbReference type="PANTHER" id="PTHR30411">
    <property type="entry name" value="CYTOPLASMIC PROTEIN"/>
    <property type="match status" value="1"/>
</dbReference>
<dbReference type="Pfam" id="PF04073">
    <property type="entry name" value="tRNA_edit"/>
    <property type="match status" value="1"/>
</dbReference>
<organism evidence="2 3">
    <name type="scientific">Hoyosella rhizosphaerae</name>
    <dbReference type="NCBI Taxonomy" id="1755582"/>
    <lineage>
        <taxon>Bacteria</taxon>
        <taxon>Bacillati</taxon>
        <taxon>Actinomycetota</taxon>
        <taxon>Actinomycetes</taxon>
        <taxon>Mycobacteriales</taxon>
        <taxon>Hoyosellaceae</taxon>
        <taxon>Hoyosella</taxon>
    </lineage>
</organism>
<dbReference type="InterPro" id="IPR007214">
    <property type="entry name" value="YbaK/aa-tRNA-synth-assoc-dom"/>
</dbReference>
<dbReference type="InterPro" id="IPR036754">
    <property type="entry name" value="YbaK/aa-tRNA-synt-asso_dom_sf"/>
</dbReference>
<keyword evidence="3" id="KW-1185">Reference proteome</keyword>
<reference evidence="2" key="1">
    <citation type="journal article" date="2014" name="Int. J. Syst. Evol. Microbiol.">
        <title>Complete genome sequence of Corynebacterium casei LMG S-19264T (=DSM 44701T), isolated from a smear-ripened cheese.</title>
        <authorList>
            <consortium name="US DOE Joint Genome Institute (JGI-PGF)"/>
            <person name="Walter F."/>
            <person name="Albersmeier A."/>
            <person name="Kalinowski J."/>
            <person name="Ruckert C."/>
        </authorList>
    </citation>
    <scope>NUCLEOTIDE SEQUENCE</scope>
    <source>
        <strain evidence="2">CGMCC 1.15478</strain>
    </source>
</reference>
<dbReference type="RefSeq" id="WP_188677211.1">
    <property type="nucleotide sequence ID" value="NZ_BMJH01000004.1"/>
</dbReference>
<evidence type="ECO:0000313" key="3">
    <source>
        <dbReference type="Proteomes" id="UP000641514"/>
    </source>
</evidence>